<dbReference type="EMBL" id="BDIP01003203">
    <property type="protein sequence ID" value="GIQ87396.1"/>
    <property type="molecule type" value="Genomic_DNA"/>
</dbReference>
<name>A0A9K3D3M7_9EUKA</name>
<sequence length="260" mass="28655">MRVCTALSILCLVCVCVCYNAPMSREEMLVRRERAGLKATLDLMGQTPTTKETADVSGDYTFTSDHVQVATLNYPPYAFCEPGDIDPRGYVSDLMEQINKEMGGFVDSSEYAECLWLLSDRLHASLLCSALIIRFLQTVQSSNVPFMDLADDLPSTVDEGELREALTNVLDIDMSPVTELDFPQALLLRTLSIYLLWGAADPSEPLLSACLDLLHSYALVCLPPSAGVLCSLFMDMREHPADTVRPLMEGALSQLQGMDI</sequence>
<proteinExistence type="predicted"/>
<comment type="caution">
    <text evidence="2">The sequence shown here is derived from an EMBL/GenBank/DDBJ whole genome shotgun (WGS) entry which is preliminary data.</text>
</comment>
<gene>
    <name evidence="2" type="ORF">KIPB_009430</name>
</gene>
<dbReference type="AlphaFoldDB" id="A0A9K3D3M7"/>
<evidence type="ECO:0000313" key="3">
    <source>
        <dbReference type="Proteomes" id="UP000265618"/>
    </source>
</evidence>
<accession>A0A9K3D3M7</accession>
<feature type="chain" id="PRO_5039906231" evidence="1">
    <location>
        <begin position="19"/>
        <end position="260"/>
    </location>
</feature>
<evidence type="ECO:0000256" key="1">
    <source>
        <dbReference type="SAM" id="SignalP"/>
    </source>
</evidence>
<reference evidence="2 3" key="1">
    <citation type="journal article" date="2018" name="PLoS ONE">
        <title>The draft genome of Kipferlia bialata reveals reductive genome evolution in fornicate parasites.</title>
        <authorList>
            <person name="Tanifuji G."/>
            <person name="Takabayashi S."/>
            <person name="Kume K."/>
            <person name="Takagi M."/>
            <person name="Nakayama T."/>
            <person name="Kamikawa R."/>
            <person name="Inagaki Y."/>
            <person name="Hashimoto T."/>
        </authorList>
    </citation>
    <scope>NUCLEOTIDE SEQUENCE [LARGE SCALE GENOMIC DNA]</scope>
    <source>
        <strain evidence="2">NY0173</strain>
    </source>
</reference>
<dbReference type="Proteomes" id="UP000265618">
    <property type="component" value="Unassembled WGS sequence"/>
</dbReference>
<evidence type="ECO:0000313" key="2">
    <source>
        <dbReference type="EMBL" id="GIQ87396.1"/>
    </source>
</evidence>
<keyword evidence="1" id="KW-0732">Signal</keyword>
<keyword evidence="3" id="KW-1185">Reference proteome</keyword>
<organism evidence="2 3">
    <name type="scientific">Kipferlia bialata</name>
    <dbReference type="NCBI Taxonomy" id="797122"/>
    <lineage>
        <taxon>Eukaryota</taxon>
        <taxon>Metamonada</taxon>
        <taxon>Carpediemonas-like organisms</taxon>
        <taxon>Kipferlia</taxon>
    </lineage>
</organism>
<protein>
    <submittedName>
        <fullName evidence="2">Uncharacterized protein</fullName>
    </submittedName>
</protein>
<feature type="signal peptide" evidence="1">
    <location>
        <begin position="1"/>
        <end position="18"/>
    </location>
</feature>